<evidence type="ECO:0000256" key="1">
    <source>
        <dbReference type="SAM" id="MobiDB-lite"/>
    </source>
</evidence>
<dbReference type="Pfam" id="PF18934">
    <property type="entry name" value="DUF5682"/>
    <property type="match status" value="1"/>
</dbReference>
<reference evidence="2 3" key="1">
    <citation type="journal article" date="2019" name="Microorganisms">
        <title>Paenibacillus lutrae sp. nov., A Chitinolytic Species Isolated from A River Otter in Castril Natural Park, Granada, Spain.</title>
        <authorList>
            <person name="Rodriguez M."/>
            <person name="Reina J.C."/>
            <person name="Bejar V."/>
            <person name="Llamas I."/>
        </authorList>
    </citation>
    <scope>NUCLEOTIDE SEQUENCE [LARGE SCALE GENOMIC DNA]</scope>
    <source>
        <strain evidence="2 3">N10</strain>
    </source>
</reference>
<evidence type="ECO:0000313" key="2">
    <source>
        <dbReference type="EMBL" id="MVP01032.1"/>
    </source>
</evidence>
<feature type="compositionally biased region" description="Low complexity" evidence="1">
    <location>
        <begin position="173"/>
        <end position="188"/>
    </location>
</feature>
<dbReference type="InterPro" id="IPR043737">
    <property type="entry name" value="DUF5682"/>
</dbReference>
<comment type="caution">
    <text evidence="2">The sequence shown here is derived from an EMBL/GenBank/DDBJ whole genome shotgun (WGS) entry which is preliminary data.</text>
</comment>
<dbReference type="RefSeq" id="WP_166542047.1">
    <property type="nucleotide sequence ID" value="NZ_RHLK01000009.1"/>
</dbReference>
<accession>A0A7X3FK21</accession>
<sequence>MSPGAAEESVHIFGVRHLSPGGSKHLLEFLSDIQPTAVLIEGPADASEEIKHLTNGTTKPPVAILAFTDDLPVHTALWPFAVYSPEYQAMKWAQDNGAYAAFIDLPTPVILALQDVRRKEAELAAENMDCGTGNAKGAVGCEAEEAEADEAAGAEAEAEATVKINVEAGQSGQAAAASIPSASSTDPSPVEEAASRPGRDGNAEPEPEQAAELLSLDEDKDEAHVTSRSIYSRIAELAGEHDYDMYWERHYEHNLSRGAYREAILAFSAQMRELSEEKERREQVSEYAYNALREAYMRRKIREAIASGHEPDRIVVVCGAYHAAALEDLSGAMTDRELKSLPVRSTKLTLMPYSYFKLSSMSGYGAGNNAPNYFQLMWEHMANGTLNELPGYYLSAIARFMREQGTHRSTAEVIEAVRLAESLAALHDGSAPTLRDLRDAAQTLLGHGDLSVVADALARIDVGTNIGELAEGVSQTPIQEDLNRLLKRLKLEKYKTAVAVDLALDLRENRRVKSEESAFLDLNRSFLLHRLKLLGIELAKIRPSGQDGATWAEHWVLQWSPEVEIQVVESTLHGETVEVASAYVLQQKLEQCSSIAEASTLIRTACECGMTAQMEAGRQTLQRLAVDSRDIVQIAAAARQLSAIIRYGDLRRLDTRPLVPLLEQLFLRACLFLQDASNCSDEAAGAMIVAMGEINGIALDHSEQIDEALWLRELLHLAERDDRNARLSGYSCALLMERNAITAEQCAQEVSRRLSPGIPADLGAGWFEGLSGRNRYALLSRMSLWEQLNEYISSLADDEFVRALVFLRRAFSTFAPREKNMIAEVLGELWGVDTEQAAEVLTGELKEEEAKMIDDLNDFDFEDF</sequence>
<feature type="region of interest" description="Disordered" evidence="1">
    <location>
        <begin position="173"/>
        <end position="209"/>
    </location>
</feature>
<protein>
    <submittedName>
        <fullName evidence="2">Uncharacterized protein</fullName>
    </submittedName>
</protein>
<proteinExistence type="predicted"/>
<keyword evidence="3" id="KW-1185">Reference proteome</keyword>
<feature type="compositionally biased region" description="Basic and acidic residues" evidence="1">
    <location>
        <begin position="193"/>
        <end position="202"/>
    </location>
</feature>
<evidence type="ECO:0000313" key="3">
    <source>
        <dbReference type="Proteomes" id="UP000490800"/>
    </source>
</evidence>
<organism evidence="2 3">
    <name type="scientific">Paenibacillus lutrae</name>
    <dbReference type="NCBI Taxonomy" id="2078573"/>
    <lineage>
        <taxon>Bacteria</taxon>
        <taxon>Bacillati</taxon>
        <taxon>Bacillota</taxon>
        <taxon>Bacilli</taxon>
        <taxon>Bacillales</taxon>
        <taxon>Paenibacillaceae</taxon>
        <taxon>Paenibacillus</taxon>
    </lineage>
</organism>
<dbReference type="AlphaFoldDB" id="A0A7X3FK21"/>
<name>A0A7X3FK21_9BACL</name>
<gene>
    <name evidence="2" type="ORF">EDM21_16155</name>
</gene>
<dbReference type="Proteomes" id="UP000490800">
    <property type="component" value="Unassembled WGS sequence"/>
</dbReference>
<dbReference type="EMBL" id="RHLK01000009">
    <property type="protein sequence ID" value="MVP01032.1"/>
    <property type="molecule type" value="Genomic_DNA"/>
</dbReference>